<keyword evidence="4" id="KW-1185">Reference proteome</keyword>
<dbReference type="Pfam" id="PF03969">
    <property type="entry name" value="AFG1_ATPase"/>
    <property type="match status" value="1"/>
</dbReference>
<dbReference type="EMBL" id="RJKX01000015">
    <property type="protein sequence ID" value="ROP84646.1"/>
    <property type="molecule type" value="Genomic_DNA"/>
</dbReference>
<dbReference type="SUPFAM" id="SSF52540">
    <property type="entry name" value="P-loop containing nucleoside triphosphate hydrolases"/>
    <property type="match status" value="1"/>
</dbReference>
<gene>
    <name evidence="3" type="ORF">EDC65_4001</name>
</gene>
<dbReference type="PANTHER" id="PTHR12169:SF6">
    <property type="entry name" value="AFG1-LIKE ATPASE"/>
    <property type="match status" value="1"/>
</dbReference>
<dbReference type="OrthoDB" id="9774491at2"/>
<dbReference type="RefSeq" id="WP_123692727.1">
    <property type="nucleotide sequence ID" value="NZ_AP019700.1"/>
</dbReference>
<evidence type="ECO:0000313" key="3">
    <source>
        <dbReference type="EMBL" id="ROP84646.1"/>
    </source>
</evidence>
<dbReference type="PANTHER" id="PTHR12169">
    <property type="entry name" value="ATPASE N2B"/>
    <property type="match status" value="1"/>
</dbReference>
<keyword evidence="1" id="KW-0547">Nucleotide-binding</keyword>
<comment type="caution">
    <text evidence="3">The sequence shown here is derived from an EMBL/GenBank/DDBJ whole genome shotgun (WGS) entry which is preliminary data.</text>
</comment>
<name>A0A3N1L2E9_9PROT</name>
<dbReference type="AlphaFoldDB" id="A0A3N1L2E9"/>
<organism evidence="3 4">
    <name type="scientific">Stella humosa</name>
    <dbReference type="NCBI Taxonomy" id="94"/>
    <lineage>
        <taxon>Bacteria</taxon>
        <taxon>Pseudomonadati</taxon>
        <taxon>Pseudomonadota</taxon>
        <taxon>Alphaproteobacteria</taxon>
        <taxon>Rhodospirillales</taxon>
        <taxon>Stellaceae</taxon>
        <taxon>Stella</taxon>
    </lineage>
</organism>
<protein>
    <submittedName>
        <fullName evidence="3">Cell division protein ZapE</fullName>
    </submittedName>
</protein>
<dbReference type="GO" id="GO:0016887">
    <property type="term" value="F:ATP hydrolysis activity"/>
    <property type="evidence" value="ECO:0007669"/>
    <property type="project" value="InterPro"/>
</dbReference>
<sequence length="379" mass="42186">MPDTSESPRPASPLAAYRALLRRGELRPDPHQALAAEKLESLANALAGYRPSTGSGGWRQRLGLARRPDPAPQGLYIYGEVGRGKSMLMDLFFDVAPVEAKRRVHFHAFMQDVHRRLHEWRKTNDGDPLAPLAQELARQAWLLCFDEFQVSDIADAMILGRLFERLFEAGVVVVATSNRPPRDLYKDGLQRERFLPFIALIEEKLDVLELDGGVDYRLDRIKDHRLYHVPPGPAAEAALMAAFDDLTGGAPAGPTTIEVLGRRLAVPKAARRVAWFGFEDLCGRPLGPADYLALAERFDAVILSGIPRMGRDRRDVAKRFVTLVDALYDGRVRFLCSAEGEPIDLYPAGDGAFEFRRTASRLEEMQSADYLDSEAPHAG</sequence>
<reference evidence="3 4" key="1">
    <citation type="submission" date="2018-11" db="EMBL/GenBank/DDBJ databases">
        <title>Genomic Encyclopedia of Type Strains, Phase IV (KMG-IV): sequencing the most valuable type-strain genomes for metagenomic binning, comparative biology and taxonomic classification.</title>
        <authorList>
            <person name="Goeker M."/>
        </authorList>
    </citation>
    <scope>NUCLEOTIDE SEQUENCE [LARGE SCALE GENOMIC DNA]</scope>
    <source>
        <strain evidence="3 4">DSM 5900</strain>
    </source>
</reference>
<evidence type="ECO:0000256" key="1">
    <source>
        <dbReference type="ARBA" id="ARBA00022741"/>
    </source>
</evidence>
<dbReference type="Proteomes" id="UP000278222">
    <property type="component" value="Unassembled WGS sequence"/>
</dbReference>
<dbReference type="InterPro" id="IPR005654">
    <property type="entry name" value="ATPase_AFG1-like"/>
</dbReference>
<accession>A0A3N1L2E9</accession>
<evidence type="ECO:0000256" key="2">
    <source>
        <dbReference type="ARBA" id="ARBA00022840"/>
    </source>
</evidence>
<dbReference type="GO" id="GO:0051301">
    <property type="term" value="P:cell division"/>
    <property type="evidence" value="ECO:0007669"/>
    <property type="project" value="UniProtKB-KW"/>
</dbReference>
<dbReference type="GO" id="GO:0005737">
    <property type="term" value="C:cytoplasm"/>
    <property type="evidence" value="ECO:0007669"/>
    <property type="project" value="TreeGrafter"/>
</dbReference>
<evidence type="ECO:0000313" key="4">
    <source>
        <dbReference type="Proteomes" id="UP000278222"/>
    </source>
</evidence>
<keyword evidence="3" id="KW-0131">Cell cycle</keyword>
<dbReference type="InterPro" id="IPR027417">
    <property type="entry name" value="P-loop_NTPase"/>
</dbReference>
<dbReference type="Gene3D" id="3.40.50.300">
    <property type="entry name" value="P-loop containing nucleotide triphosphate hydrolases"/>
    <property type="match status" value="1"/>
</dbReference>
<keyword evidence="3" id="KW-0132">Cell division</keyword>
<dbReference type="GO" id="GO:0005524">
    <property type="term" value="F:ATP binding"/>
    <property type="evidence" value="ECO:0007669"/>
    <property type="project" value="UniProtKB-KW"/>
</dbReference>
<proteinExistence type="predicted"/>
<dbReference type="NCBIfam" id="NF040713">
    <property type="entry name" value="ZapE"/>
    <property type="match status" value="1"/>
</dbReference>
<keyword evidence="2" id="KW-0067">ATP-binding</keyword>